<proteinExistence type="predicted"/>
<protein>
    <submittedName>
        <fullName evidence="2">Uncharacterized protein</fullName>
    </submittedName>
</protein>
<evidence type="ECO:0000313" key="3">
    <source>
        <dbReference type="Proteomes" id="UP000614350"/>
    </source>
</evidence>
<keyword evidence="3" id="KW-1185">Reference proteome</keyword>
<dbReference type="EMBL" id="JACSEA010000021">
    <property type="protein sequence ID" value="KAF7380813.1"/>
    <property type="molecule type" value="Genomic_DNA"/>
</dbReference>
<accession>A0A834J312</accession>
<organism evidence="2 3">
    <name type="scientific">Vespula vulgaris</name>
    <name type="common">Yellow jacket</name>
    <name type="synonym">Wasp</name>
    <dbReference type="NCBI Taxonomy" id="7454"/>
    <lineage>
        <taxon>Eukaryota</taxon>
        <taxon>Metazoa</taxon>
        <taxon>Ecdysozoa</taxon>
        <taxon>Arthropoda</taxon>
        <taxon>Hexapoda</taxon>
        <taxon>Insecta</taxon>
        <taxon>Pterygota</taxon>
        <taxon>Neoptera</taxon>
        <taxon>Endopterygota</taxon>
        <taxon>Hymenoptera</taxon>
        <taxon>Apocrita</taxon>
        <taxon>Aculeata</taxon>
        <taxon>Vespoidea</taxon>
        <taxon>Vespidae</taxon>
        <taxon>Vespinae</taxon>
        <taxon>Vespula</taxon>
    </lineage>
</organism>
<evidence type="ECO:0000313" key="2">
    <source>
        <dbReference type="EMBL" id="KAF7380813.1"/>
    </source>
</evidence>
<sequence length="119" mass="14332">MIPLVLITNQEEIEKKKMEVKVKEEKEKEEKEKEEKEEEEEEEEEKYKSSKYSRNSQDLSRLNFDEEVVKVRRAFVVSGLVESKVEEDFQDASIRRRCSCNYETSLLESSLKIHRRKRN</sequence>
<evidence type="ECO:0000256" key="1">
    <source>
        <dbReference type="SAM" id="MobiDB-lite"/>
    </source>
</evidence>
<feature type="compositionally biased region" description="Basic and acidic residues" evidence="1">
    <location>
        <begin position="17"/>
        <end position="34"/>
    </location>
</feature>
<gene>
    <name evidence="2" type="ORF">HZH66_014189</name>
</gene>
<feature type="region of interest" description="Disordered" evidence="1">
    <location>
        <begin position="17"/>
        <end position="55"/>
    </location>
</feature>
<dbReference type="Proteomes" id="UP000614350">
    <property type="component" value="Unassembled WGS sequence"/>
</dbReference>
<feature type="compositionally biased region" description="Acidic residues" evidence="1">
    <location>
        <begin position="35"/>
        <end position="44"/>
    </location>
</feature>
<reference evidence="2" key="1">
    <citation type="journal article" date="2020" name="G3 (Bethesda)">
        <title>High-Quality Assemblies for Three Invasive Social Wasps from the &lt;i&gt;Vespula&lt;/i&gt; Genus.</title>
        <authorList>
            <person name="Harrop T.W.R."/>
            <person name="Guhlin J."/>
            <person name="McLaughlin G.M."/>
            <person name="Permina E."/>
            <person name="Stockwell P."/>
            <person name="Gilligan J."/>
            <person name="Le Lec M.F."/>
            <person name="Gruber M.A.M."/>
            <person name="Quinn O."/>
            <person name="Lovegrove M."/>
            <person name="Duncan E.J."/>
            <person name="Remnant E.J."/>
            <person name="Van Eeckhoven J."/>
            <person name="Graham B."/>
            <person name="Knapp R.A."/>
            <person name="Langford K.W."/>
            <person name="Kronenberg Z."/>
            <person name="Press M.O."/>
            <person name="Eacker S.M."/>
            <person name="Wilson-Rankin E.E."/>
            <person name="Purcell J."/>
            <person name="Lester P.J."/>
            <person name="Dearden P.K."/>
        </authorList>
    </citation>
    <scope>NUCLEOTIDE SEQUENCE</scope>
    <source>
        <strain evidence="2">Marl-1</strain>
    </source>
</reference>
<comment type="caution">
    <text evidence="2">The sequence shown here is derived from an EMBL/GenBank/DDBJ whole genome shotgun (WGS) entry which is preliminary data.</text>
</comment>
<dbReference type="AlphaFoldDB" id="A0A834J312"/>
<name>A0A834J312_VESVU</name>